<dbReference type="GO" id="GO:0006096">
    <property type="term" value="P:glycolytic process"/>
    <property type="evidence" value="ECO:0007669"/>
    <property type="project" value="UniProtKB-UniRule"/>
</dbReference>
<dbReference type="AlphaFoldDB" id="A0A3R9NU12"/>
<dbReference type="PROSITE" id="PS00765">
    <property type="entry name" value="P_GLUCOSE_ISOMERASE_1"/>
    <property type="match status" value="1"/>
</dbReference>
<dbReference type="PROSITE" id="PS00174">
    <property type="entry name" value="P_GLUCOSE_ISOMERASE_2"/>
    <property type="match status" value="1"/>
</dbReference>
<dbReference type="EMBL" id="RWBG01000001">
    <property type="protein sequence ID" value="RSK41721.1"/>
    <property type="molecule type" value="Genomic_DNA"/>
</dbReference>
<dbReference type="GO" id="GO:0048029">
    <property type="term" value="F:monosaccharide binding"/>
    <property type="evidence" value="ECO:0007669"/>
    <property type="project" value="TreeGrafter"/>
</dbReference>
<dbReference type="SUPFAM" id="SSF53697">
    <property type="entry name" value="SIS domain"/>
    <property type="match status" value="1"/>
</dbReference>
<dbReference type="Proteomes" id="UP000270620">
    <property type="component" value="Unassembled WGS sequence"/>
</dbReference>
<keyword evidence="7" id="KW-0963">Cytoplasm</keyword>
<dbReference type="UniPathway" id="UPA00138"/>
<evidence type="ECO:0000313" key="10">
    <source>
        <dbReference type="Proteomes" id="UP000270620"/>
    </source>
</evidence>
<evidence type="ECO:0000256" key="1">
    <source>
        <dbReference type="ARBA" id="ARBA00004926"/>
    </source>
</evidence>
<evidence type="ECO:0000256" key="8">
    <source>
        <dbReference type="RuleBase" id="RU000612"/>
    </source>
</evidence>
<feature type="active site" evidence="7">
    <location>
        <position position="386"/>
    </location>
</feature>
<dbReference type="FunFam" id="3.40.50.10490:FF:000004">
    <property type="entry name" value="Glucose-6-phosphate isomerase"/>
    <property type="match status" value="1"/>
</dbReference>
<dbReference type="Gene3D" id="1.10.1390.10">
    <property type="match status" value="1"/>
</dbReference>
<comment type="pathway">
    <text evidence="1 7 8">Carbohydrate degradation; glycolysis; D-glyceraldehyde 3-phosphate and glycerone phosphate from D-glucose: step 2/4.</text>
</comment>
<keyword evidence="10" id="KW-1185">Reference proteome</keyword>
<evidence type="ECO:0000256" key="4">
    <source>
        <dbReference type="ARBA" id="ARBA00023152"/>
    </source>
</evidence>
<evidence type="ECO:0000256" key="7">
    <source>
        <dbReference type="HAMAP-Rule" id="MF_00473"/>
    </source>
</evidence>
<gene>
    <name evidence="7" type="primary">pgi</name>
    <name evidence="9" type="ORF">EJA19_02245</name>
</gene>
<dbReference type="Gene3D" id="3.40.50.10490">
    <property type="entry name" value="Glucose-6-phosphate isomerase like protein, domain 1"/>
    <property type="match status" value="2"/>
</dbReference>
<dbReference type="GO" id="GO:0097367">
    <property type="term" value="F:carbohydrate derivative binding"/>
    <property type="evidence" value="ECO:0007669"/>
    <property type="project" value="InterPro"/>
</dbReference>
<dbReference type="InterPro" id="IPR046348">
    <property type="entry name" value="SIS_dom_sf"/>
</dbReference>
<comment type="catalytic activity">
    <reaction evidence="6 7 8">
        <text>alpha-D-glucose 6-phosphate = beta-D-fructose 6-phosphate</text>
        <dbReference type="Rhea" id="RHEA:11816"/>
        <dbReference type="ChEBI" id="CHEBI:57634"/>
        <dbReference type="ChEBI" id="CHEBI:58225"/>
        <dbReference type="EC" id="5.3.1.9"/>
    </reaction>
</comment>
<dbReference type="UniPathway" id="UPA00109">
    <property type="reaction ID" value="UER00181"/>
</dbReference>
<dbReference type="PROSITE" id="PS51463">
    <property type="entry name" value="P_GLUCOSE_ISOMERASE_3"/>
    <property type="match status" value="1"/>
</dbReference>
<comment type="pathway">
    <text evidence="7">Carbohydrate biosynthesis; gluconeogenesis.</text>
</comment>
<dbReference type="PANTHER" id="PTHR11469">
    <property type="entry name" value="GLUCOSE-6-PHOSPHATE ISOMERASE"/>
    <property type="match status" value="1"/>
</dbReference>
<evidence type="ECO:0000256" key="6">
    <source>
        <dbReference type="ARBA" id="ARBA00029321"/>
    </source>
</evidence>
<comment type="function">
    <text evidence="7">Catalyzes the reversible isomerization of glucose-6-phosphate to fructose-6-phosphate.</text>
</comment>
<dbReference type="RefSeq" id="WP_125466714.1">
    <property type="nucleotide sequence ID" value="NZ_RWBG01000001.1"/>
</dbReference>
<dbReference type="CDD" id="cd05015">
    <property type="entry name" value="SIS_PGI_1"/>
    <property type="match status" value="1"/>
</dbReference>
<dbReference type="InterPro" id="IPR018189">
    <property type="entry name" value="Phosphoglucose_isomerase_CS"/>
</dbReference>
<dbReference type="EC" id="5.3.1.9" evidence="7"/>
<dbReference type="GO" id="GO:0004347">
    <property type="term" value="F:glucose-6-phosphate isomerase activity"/>
    <property type="evidence" value="ECO:0007669"/>
    <property type="project" value="UniProtKB-UniRule"/>
</dbReference>
<dbReference type="InterPro" id="IPR001672">
    <property type="entry name" value="G6P_Isomerase"/>
</dbReference>
<dbReference type="PANTHER" id="PTHR11469:SF1">
    <property type="entry name" value="GLUCOSE-6-PHOSPHATE ISOMERASE"/>
    <property type="match status" value="1"/>
</dbReference>
<dbReference type="CDD" id="cd05016">
    <property type="entry name" value="SIS_PGI_2"/>
    <property type="match status" value="1"/>
</dbReference>
<dbReference type="InterPro" id="IPR023096">
    <property type="entry name" value="G6P_Isomerase_C"/>
</dbReference>
<feature type="active site" evidence="7">
    <location>
        <position position="514"/>
    </location>
</feature>
<dbReference type="Pfam" id="PF00342">
    <property type="entry name" value="PGI"/>
    <property type="match status" value="1"/>
</dbReference>
<dbReference type="GO" id="GO:0006094">
    <property type="term" value="P:gluconeogenesis"/>
    <property type="evidence" value="ECO:0007669"/>
    <property type="project" value="UniProtKB-UniRule"/>
</dbReference>
<dbReference type="InterPro" id="IPR035476">
    <property type="entry name" value="SIS_PGI_1"/>
</dbReference>
<feature type="active site" description="Proton donor" evidence="7">
    <location>
        <position position="355"/>
    </location>
</feature>
<evidence type="ECO:0000256" key="5">
    <source>
        <dbReference type="ARBA" id="ARBA00023235"/>
    </source>
</evidence>
<keyword evidence="5 7" id="KW-0413">Isomerase</keyword>
<proteinExistence type="inferred from homology"/>
<reference evidence="9 10" key="1">
    <citation type="submission" date="2018-12" db="EMBL/GenBank/DDBJ databases">
        <title>Mangrovimonas spongiae sp. nov., a novel member of the genus Mangrovimonas isolated from marine sponge.</title>
        <authorList>
            <person name="Zhuang L."/>
            <person name="Luo L."/>
        </authorList>
    </citation>
    <scope>NUCLEOTIDE SEQUENCE [LARGE SCALE GENOMIC DNA]</scope>
    <source>
        <strain evidence="9 10">HN-E26</strain>
    </source>
</reference>
<dbReference type="HAMAP" id="MF_00473">
    <property type="entry name" value="G6P_isomerase"/>
    <property type="match status" value="1"/>
</dbReference>
<organism evidence="9 10">
    <name type="scientific">Mangrovimonas spongiae</name>
    <dbReference type="NCBI Taxonomy" id="2494697"/>
    <lineage>
        <taxon>Bacteria</taxon>
        <taxon>Pseudomonadati</taxon>
        <taxon>Bacteroidota</taxon>
        <taxon>Flavobacteriia</taxon>
        <taxon>Flavobacteriales</taxon>
        <taxon>Flavobacteriaceae</taxon>
        <taxon>Mangrovimonas</taxon>
    </lineage>
</organism>
<comment type="caution">
    <text evidence="9">The sequence shown here is derived from an EMBL/GenBank/DDBJ whole genome shotgun (WGS) entry which is preliminary data.</text>
</comment>
<dbReference type="NCBIfam" id="NF001211">
    <property type="entry name" value="PRK00179.1"/>
    <property type="match status" value="1"/>
</dbReference>
<keyword evidence="4 7" id="KW-0324">Glycolysis</keyword>
<comment type="subcellular location">
    <subcellularLocation>
        <location evidence="7">Cytoplasm</location>
    </subcellularLocation>
</comment>
<dbReference type="PRINTS" id="PR00662">
    <property type="entry name" value="G6PISOMERASE"/>
</dbReference>
<keyword evidence="3 7" id="KW-0312">Gluconeogenesis</keyword>
<dbReference type="InterPro" id="IPR035482">
    <property type="entry name" value="SIS_PGI_2"/>
</dbReference>
<evidence type="ECO:0000256" key="2">
    <source>
        <dbReference type="ARBA" id="ARBA00006604"/>
    </source>
</evidence>
<accession>A0A3R9NU12</accession>
<dbReference type="GO" id="GO:0051156">
    <property type="term" value="P:glucose 6-phosphate metabolic process"/>
    <property type="evidence" value="ECO:0007669"/>
    <property type="project" value="TreeGrafter"/>
</dbReference>
<comment type="similarity">
    <text evidence="2 7 8">Belongs to the GPI family.</text>
</comment>
<sequence>MALPKTNPTQTQAWKKLEDNFNQVKELHLKELFAQDADRAQKMTITWEDFLVDFSKNRITNDTLELLQELAKEVKLDKAIEAYFSGEKINETEHRAVLHTALRAKENDTFFVDGKNVMPEVYKVKNKIKTFTEDIVNGTRKGYSGKPFTHIVNIGIGGSDLGPAMVVDSLQYYKNNLTTYFVSNVDGDHVNEIIKKINPETTLFVIVSKTFTTQETLSNANTIRAWFLQHASEEAIAKHFVAVSTNLEKVQEFGIEQDNIFPMWNWVGGRFSLWSAVGLSISLSLGYQHFESLLSGANKMDEHFKNTSFDKNIPVVLGLLTIWYNNFFNAESEAVIPYSEYLGKLAKYLQQGIMESNGKYIDRNGSKVNYQTGTIIWGEPGTNSQHAFFQLIHQGTKLIPADFIGFAKSLYGNQDHQDKLISNFIAQTEALMNGKTKAEVMQEFEGSDLSKSEIEKLAPYKVFEGNKPTNTLFIDQLTPESLGKLIALYEHKIFVQGVIWNIFSYDQFGVELGKKLAGEILKDLQHDAISKHDGSTLNLIKFYKANN</sequence>
<dbReference type="GO" id="GO:0005829">
    <property type="term" value="C:cytosol"/>
    <property type="evidence" value="ECO:0007669"/>
    <property type="project" value="TreeGrafter"/>
</dbReference>
<protein>
    <recommendedName>
        <fullName evidence="7">Glucose-6-phosphate isomerase</fullName>
        <shortName evidence="7">GPI</shortName>
        <ecNumber evidence="7">5.3.1.9</ecNumber>
    </recommendedName>
    <alternativeName>
        <fullName evidence="7">Phosphoglucose isomerase</fullName>
        <shortName evidence="7">PGI</shortName>
    </alternativeName>
    <alternativeName>
        <fullName evidence="7">Phosphohexose isomerase</fullName>
        <shortName evidence="7">PHI</shortName>
    </alternativeName>
</protein>
<evidence type="ECO:0000313" key="9">
    <source>
        <dbReference type="EMBL" id="RSK41721.1"/>
    </source>
</evidence>
<dbReference type="OrthoDB" id="140919at2"/>
<name>A0A3R9NU12_9FLAO</name>
<evidence type="ECO:0000256" key="3">
    <source>
        <dbReference type="ARBA" id="ARBA00022432"/>
    </source>
</evidence>